<dbReference type="SUPFAM" id="SSF56112">
    <property type="entry name" value="Protein kinase-like (PK-like)"/>
    <property type="match status" value="1"/>
</dbReference>
<dbReference type="OrthoDB" id="9786339at2"/>
<dbReference type="SUPFAM" id="SSF49785">
    <property type="entry name" value="Galactose-binding domain-like"/>
    <property type="match status" value="1"/>
</dbReference>
<dbReference type="CDD" id="cd13123">
    <property type="entry name" value="MATE_MurJ_like"/>
    <property type="match status" value="1"/>
</dbReference>
<keyword evidence="6 10" id="KW-1133">Transmembrane helix</keyword>
<dbReference type="InterPro" id="IPR051050">
    <property type="entry name" value="Lipid_II_flippase_MurJ/MviN"/>
</dbReference>
<dbReference type="EMBL" id="REFW01000001">
    <property type="protein sequence ID" value="RMB61403.1"/>
    <property type="molecule type" value="Genomic_DNA"/>
</dbReference>
<evidence type="ECO:0000256" key="5">
    <source>
        <dbReference type="ARBA" id="ARBA00022984"/>
    </source>
</evidence>
<evidence type="ECO:0000256" key="8">
    <source>
        <dbReference type="ARBA" id="ARBA00023170"/>
    </source>
</evidence>
<keyword evidence="4" id="KW-0133">Cell shape</keyword>
<feature type="transmembrane region" description="Helical" evidence="10">
    <location>
        <begin position="12"/>
        <end position="40"/>
    </location>
</feature>
<keyword evidence="13" id="KW-1185">Reference proteome</keyword>
<feature type="transmembrane region" description="Helical" evidence="10">
    <location>
        <begin position="376"/>
        <end position="398"/>
    </location>
</feature>
<feature type="transmembrane region" description="Helical" evidence="10">
    <location>
        <begin position="410"/>
        <end position="433"/>
    </location>
</feature>
<dbReference type="PRINTS" id="PR01806">
    <property type="entry name" value="VIRFACTRMVIN"/>
</dbReference>
<evidence type="ECO:0000256" key="2">
    <source>
        <dbReference type="ARBA" id="ARBA00022475"/>
    </source>
</evidence>
<dbReference type="Proteomes" id="UP000275256">
    <property type="component" value="Unassembled WGS sequence"/>
</dbReference>
<evidence type="ECO:0000256" key="1">
    <source>
        <dbReference type="ARBA" id="ARBA00004651"/>
    </source>
</evidence>
<dbReference type="GO" id="GO:0008360">
    <property type="term" value="P:regulation of cell shape"/>
    <property type="evidence" value="ECO:0007669"/>
    <property type="project" value="UniProtKB-KW"/>
</dbReference>
<feature type="region of interest" description="Disordered" evidence="9">
    <location>
        <begin position="621"/>
        <end position="640"/>
    </location>
</feature>
<dbReference type="InterPro" id="IPR011009">
    <property type="entry name" value="Kinase-like_dom_sf"/>
</dbReference>
<dbReference type="GO" id="GO:0005524">
    <property type="term" value="F:ATP binding"/>
    <property type="evidence" value="ECO:0007669"/>
    <property type="project" value="InterPro"/>
</dbReference>
<dbReference type="CDD" id="cd13973">
    <property type="entry name" value="PK_MviN-like"/>
    <property type="match status" value="1"/>
</dbReference>
<feature type="transmembrane region" description="Helical" evidence="10">
    <location>
        <begin position="984"/>
        <end position="1004"/>
    </location>
</feature>
<dbReference type="InterPro" id="IPR000719">
    <property type="entry name" value="Prot_kinase_dom"/>
</dbReference>
<dbReference type="PANTHER" id="PTHR47019">
    <property type="entry name" value="LIPID II FLIPPASE MURJ"/>
    <property type="match status" value="1"/>
</dbReference>
<dbReference type="GO" id="GO:0004672">
    <property type="term" value="F:protein kinase activity"/>
    <property type="evidence" value="ECO:0007669"/>
    <property type="project" value="InterPro"/>
</dbReference>
<dbReference type="GO" id="GO:0034204">
    <property type="term" value="P:lipid translocation"/>
    <property type="evidence" value="ECO:0007669"/>
    <property type="project" value="TreeGrafter"/>
</dbReference>
<evidence type="ECO:0000259" key="11">
    <source>
        <dbReference type="PROSITE" id="PS50011"/>
    </source>
</evidence>
<gene>
    <name evidence="12" type="primary">murJ</name>
    <name evidence="12" type="ORF">EAX62_01735</name>
</gene>
<evidence type="ECO:0000256" key="10">
    <source>
        <dbReference type="SAM" id="Phobius"/>
    </source>
</evidence>
<evidence type="ECO:0000256" key="9">
    <source>
        <dbReference type="SAM" id="MobiDB-lite"/>
    </source>
</evidence>
<dbReference type="Pfam" id="PF03023">
    <property type="entry name" value="MurJ"/>
    <property type="match status" value="1"/>
</dbReference>
<feature type="transmembrane region" description="Helical" evidence="10">
    <location>
        <begin position="99"/>
        <end position="121"/>
    </location>
</feature>
<feature type="transmembrane region" description="Helical" evidence="10">
    <location>
        <begin position="507"/>
        <end position="527"/>
    </location>
</feature>
<keyword evidence="3 10" id="KW-0812">Transmembrane</keyword>
<feature type="transmembrane region" description="Helical" evidence="10">
    <location>
        <begin position="176"/>
        <end position="196"/>
    </location>
</feature>
<dbReference type="NCBIfam" id="TIGR01695">
    <property type="entry name" value="murJ_mviN"/>
    <property type="match status" value="1"/>
</dbReference>
<feature type="transmembrane region" description="Helical" evidence="10">
    <location>
        <begin position="341"/>
        <end position="364"/>
    </location>
</feature>
<feature type="transmembrane region" description="Helical" evidence="10">
    <location>
        <begin position="60"/>
        <end position="78"/>
    </location>
</feature>
<dbReference type="GO" id="GO:0015648">
    <property type="term" value="F:lipid-linked peptidoglycan transporter activity"/>
    <property type="evidence" value="ECO:0007669"/>
    <property type="project" value="TreeGrafter"/>
</dbReference>
<feature type="domain" description="Protein kinase" evidence="11">
    <location>
        <begin position="626"/>
        <end position="959"/>
    </location>
</feature>
<keyword evidence="2" id="KW-1003">Cell membrane</keyword>
<evidence type="ECO:0000313" key="13">
    <source>
        <dbReference type="Proteomes" id="UP000275256"/>
    </source>
</evidence>
<evidence type="ECO:0000256" key="4">
    <source>
        <dbReference type="ARBA" id="ARBA00022960"/>
    </source>
</evidence>
<protein>
    <submittedName>
        <fullName evidence="12">Murein biosynthesis integral membrane protein MurJ</fullName>
    </submittedName>
</protein>
<comment type="subcellular location">
    <subcellularLocation>
        <location evidence="1">Cell membrane</location>
        <topology evidence="1">Multi-pass membrane protein</topology>
    </subcellularLocation>
</comment>
<dbReference type="InterPro" id="IPR004268">
    <property type="entry name" value="MurJ"/>
</dbReference>
<name>A0A3M0GIG6_9ACTN</name>
<dbReference type="Gene3D" id="2.60.120.260">
    <property type="entry name" value="Galactose-binding domain-like"/>
    <property type="match status" value="1"/>
</dbReference>
<dbReference type="InterPro" id="IPR008979">
    <property type="entry name" value="Galactose-bd-like_sf"/>
</dbReference>
<reference evidence="12 13" key="1">
    <citation type="submission" date="2018-10" db="EMBL/GenBank/DDBJ databases">
        <title>Tessaracoccus antarcticuss sp. nov., isolated from sediment.</title>
        <authorList>
            <person name="Zhou L.Y."/>
            <person name="Du Z.J."/>
        </authorList>
    </citation>
    <scope>NUCLEOTIDE SEQUENCE [LARGE SCALE GENOMIC DNA]</scope>
    <source>
        <strain evidence="12 13">JDX10</strain>
    </source>
</reference>
<feature type="transmembrane region" description="Helical" evidence="10">
    <location>
        <begin position="141"/>
        <end position="164"/>
    </location>
</feature>
<keyword evidence="7 10" id="KW-0472">Membrane</keyword>
<evidence type="ECO:0000313" key="12">
    <source>
        <dbReference type="EMBL" id="RMB61403.1"/>
    </source>
</evidence>
<feature type="transmembrane region" description="Helical" evidence="10">
    <location>
        <begin position="257"/>
        <end position="276"/>
    </location>
</feature>
<dbReference type="RefSeq" id="WP_121899951.1">
    <property type="nucleotide sequence ID" value="NZ_REFW01000001.1"/>
</dbReference>
<sequence>MSSQVSTTKKLVSASALMASGTLISRILGLVRVMLIVFILGNTTRQADIFSLATSVPNSLYILFAGGALNTVLVPQIVRAIKHDDDGGEAYTNRIMTAFMLIVGVVAVLVTLAAPVVTTIYSGAQWRAPELADQYASMVALTYLTLPQVFFYGVFFLLGQVLNARDKFGPMMWAPIANNVIAILVLSTYLVVWGSGGDHSGAFTTAQIWTLGLGSTVGIAVQTAVLLPYLRKVGFTFRPRFDLKGTGLGKTFSLTKWTLGFVAVNQLALVVVQRLATAATAEGAQGGAGLTVYSNAHLLWILPHSLITVSLATAMLPNASRLAASRDMVGVAAEATKTMRLALVALVPATVGFIALAAPITQLLFGGGRGAQDSQFVALTLIAFAVGLVPFTVQFVCLRTYYAMENTRTPFFLQCVIAAVNAGGALLLVWWAGDPNLSAPALALSYSLAYTIGVVLSWRLLKRDVPALDGADMGLHIVRLVLGASLGGIGAYFAARGLLGAFQDSKVGALLAVFAGLAIIGIVYAVVGKLLQVRELSSVTELLRTRLGRGRRSSNAVSDEPQDIEHDLPSSGAIAEDMMPTQVHAAIQDDEEPTEAPTPWDPESMVDTAIRPAIIDDVAPGDIDDDRFDATTGDTDAGDAVEEPAEQDAPLLGESGELLSTRYRLEEPMARRAGIESWRAHDLQLSRDVLAHVMPAGDPRIPAVLDAARTGASATDSRFLRVLDAVAIDDGGAVGGYVVCEFAAGKPLSQLLGKEQLSTLEAAWIVRELADALSAMHVNGLFHEQVTPENVIITSSGAVRLVGFGVESVLAQGERPSSWSAKESSDVTAMAALLYALLSNHWPGTAAWGLPAAPVIGGALVGPRRLRADVPARLDRICTTILTDREVAGESRITTAAQLASALASVLGTADPSPDLEDRIRYGGDSTATPSPLAVAGSAALHQSLHGEAFAEAATHEFIPEDAEPVRESPLEEQRRLMSTGRPALWIIAALAVGTLVVTLVVVASQRAGQQDAGPEITTSASASQTPGGQLAIVAGADFDPQADGGNDEENTPKVPLAFDDDPATGWATLEYHNRPNLGGLKPGVGIVLDLGENRDVSSVEVLFAAPGATVELRVPTEAGVDAAPMASQSEWTVVASQADAPGTTTLTPDAATNTRYLLLYLTNLPEVSTSRYQAQINNVVVNG</sequence>
<dbReference type="GO" id="GO:0009252">
    <property type="term" value="P:peptidoglycan biosynthetic process"/>
    <property type="evidence" value="ECO:0007669"/>
    <property type="project" value="UniProtKB-KW"/>
</dbReference>
<comment type="caution">
    <text evidence="12">The sequence shown here is derived from an EMBL/GenBank/DDBJ whole genome shotgun (WGS) entry which is preliminary data.</text>
</comment>
<evidence type="ECO:0000256" key="7">
    <source>
        <dbReference type="ARBA" id="ARBA00023136"/>
    </source>
</evidence>
<dbReference type="GO" id="GO:0005886">
    <property type="term" value="C:plasma membrane"/>
    <property type="evidence" value="ECO:0007669"/>
    <property type="project" value="UniProtKB-SubCell"/>
</dbReference>
<feature type="transmembrane region" description="Helical" evidence="10">
    <location>
        <begin position="296"/>
        <end position="320"/>
    </location>
</feature>
<feature type="transmembrane region" description="Helical" evidence="10">
    <location>
        <begin position="473"/>
        <end position="495"/>
    </location>
</feature>
<keyword evidence="5" id="KW-0573">Peptidoglycan synthesis</keyword>
<dbReference type="AlphaFoldDB" id="A0A3M0GIG6"/>
<dbReference type="Gene3D" id="1.10.510.10">
    <property type="entry name" value="Transferase(Phosphotransferase) domain 1"/>
    <property type="match status" value="1"/>
</dbReference>
<evidence type="ECO:0000256" key="3">
    <source>
        <dbReference type="ARBA" id="ARBA00022692"/>
    </source>
</evidence>
<organism evidence="12 13">
    <name type="scientific">Tessaracoccus antarcticus</name>
    <dbReference type="NCBI Taxonomy" id="2479848"/>
    <lineage>
        <taxon>Bacteria</taxon>
        <taxon>Bacillati</taxon>
        <taxon>Actinomycetota</taxon>
        <taxon>Actinomycetes</taxon>
        <taxon>Propionibacteriales</taxon>
        <taxon>Propionibacteriaceae</taxon>
        <taxon>Tessaracoccus</taxon>
    </lineage>
</organism>
<keyword evidence="8" id="KW-0675">Receptor</keyword>
<evidence type="ECO:0000256" key="6">
    <source>
        <dbReference type="ARBA" id="ARBA00022989"/>
    </source>
</evidence>
<dbReference type="PANTHER" id="PTHR47019:SF1">
    <property type="entry name" value="LIPID II FLIPPASE MURJ"/>
    <property type="match status" value="1"/>
</dbReference>
<feature type="transmembrane region" description="Helical" evidence="10">
    <location>
        <begin position="208"/>
        <end position="230"/>
    </location>
</feature>
<accession>A0A3M0GIG6</accession>
<feature type="transmembrane region" description="Helical" evidence="10">
    <location>
        <begin position="439"/>
        <end position="461"/>
    </location>
</feature>
<proteinExistence type="predicted"/>
<dbReference type="PROSITE" id="PS50011">
    <property type="entry name" value="PROTEIN_KINASE_DOM"/>
    <property type="match status" value="1"/>
</dbReference>